<name>N9W429_9CLOT</name>
<comment type="caution">
    <text evidence="1">The sequence shown here is derived from an EMBL/GenBank/DDBJ whole genome shotgun (WGS) entry which is preliminary data.</text>
</comment>
<dbReference type="RefSeq" id="WP_002599251.1">
    <property type="nucleotide sequence ID" value="NZ_KB850957.1"/>
</dbReference>
<proteinExistence type="predicted"/>
<organism evidence="1 2">
    <name type="scientific">Clostridium thermobutyricum</name>
    <dbReference type="NCBI Taxonomy" id="29372"/>
    <lineage>
        <taxon>Bacteria</taxon>
        <taxon>Bacillati</taxon>
        <taxon>Bacillota</taxon>
        <taxon>Clostridia</taxon>
        <taxon>Eubacteriales</taxon>
        <taxon>Clostridiaceae</taxon>
        <taxon>Clostridium</taxon>
    </lineage>
</organism>
<reference evidence="1 2" key="1">
    <citation type="submission" date="2013-01" db="EMBL/GenBank/DDBJ databases">
        <title>The Genome Sequence of Clostridium colicanis 209318.</title>
        <authorList>
            <consortium name="The Broad Institute Genome Sequencing Platform"/>
            <person name="Earl A."/>
            <person name="Ward D."/>
            <person name="Feldgarden M."/>
            <person name="Gevers D."/>
            <person name="Courvalin P."/>
            <person name="Lambert T."/>
            <person name="Walker B."/>
            <person name="Young S.K."/>
            <person name="Zeng Q."/>
            <person name="Gargeya S."/>
            <person name="Fitzgerald M."/>
            <person name="Haas B."/>
            <person name="Abouelleil A."/>
            <person name="Alvarado L."/>
            <person name="Arachchi H.M."/>
            <person name="Berlin A.M."/>
            <person name="Chapman S.B."/>
            <person name="Dewar J."/>
            <person name="Goldberg J."/>
            <person name="Griggs A."/>
            <person name="Gujja S."/>
            <person name="Hansen M."/>
            <person name="Howarth C."/>
            <person name="Imamovic A."/>
            <person name="Larimer J."/>
            <person name="McCowan C."/>
            <person name="Murphy C."/>
            <person name="Neiman D."/>
            <person name="Pearson M."/>
            <person name="Priest M."/>
            <person name="Roberts A."/>
            <person name="Saif S."/>
            <person name="Shea T."/>
            <person name="Sisk P."/>
            <person name="Sykes S."/>
            <person name="Wortman J."/>
            <person name="Nusbaum C."/>
            <person name="Birren B."/>
        </authorList>
    </citation>
    <scope>NUCLEOTIDE SEQUENCE [LARGE SCALE GENOMIC DNA]</scope>
    <source>
        <strain evidence="1 2">209318</strain>
    </source>
</reference>
<dbReference type="Proteomes" id="UP000013097">
    <property type="component" value="Unassembled WGS sequence"/>
</dbReference>
<dbReference type="HOGENOM" id="CLU_2599835_0_0_9"/>
<dbReference type="GO" id="GO:0006355">
    <property type="term" value="P:regulation of DNA-templated transcription"/>
    <property type="evidence" value="ECO:0007669"/>
    <property type="project" value="InterPro"/>
</dbReference>
<sequence length="79" mass="9362">MGEKISKNSSLTIRLECKTKENLKKIAKEKGLTMSELVNECLTELIERKNFNEKYNEKLEKRSIEIDEKLKNLKSKMNW</sequence>
<accession>N9W429</accession>
<keyword evidence="2" id="KW-1185">Reference proteome</keyword>
<dbReference type="InterPro" id="IPR013321">
    <property type="entry name" value="Arc_rbn_hlx_hlx"/>
</dbReference>
<dbReference type="EMBL" id="AGYT01000033">
    <property type="protein sequence ID" value="ENY97740.1"/>
    <property type="molecule type" value="Genomic_DNA"/>
</dbReference>
<dbReference type="PATRIC" id="fig|999411.4.peg.3287"/>
<evidence type="ECO:0000313" key="1">
    <source>
        <dbReference type="EMBL" id="ENY97740.1"/>
    </source>
</evidence>
<dbReference type="Gene3D" id="1.10.1220.10">
    <property type="entry name" value="Met repressor-like"/>
    <property type="match status" value="1"/>
</dbReference>
<dbReference type="SUPFAM" id="SSF47598">
    <property type="entry name" value="Ribbon-helix-helix"/>
    <property type="match status" value="1"/>
</dbReference>
<dbReference type="InterPro" id="IPR010985">
    <property type="entry name" value="Ribbon_hlx_hlx"/>
</dbReference>
<protein>
    <submittedName>
        <fullName evidence="1">Uncharacterized protein</fullName>
    </submittedName>
</protein>
<evidence type="ECO:0000313" key="2">
    <source>
        <dbReference type="Proteomes" id="UP000013097"/>
    </source>
</evidence>
<dbReference type="AlphaFoldDB" id="N9W429"/>
<gene>
    <name evidence="1" type="ORF">HMPREF1092_03375</name>
</gene>